<protein>
    <recommendedName>
        <fullName evidence="9">Rieske-type oxygenase</fullName>
    </recommendedName>
</protein>
<dbReference type="PANTHER" id="PTHR21266:SF60">
    <property type="entry name" value="3-KETOSTEROID-9-ALPHA-MONOOXYGENASE, OXYGENASE COMPONENT"/>
    <property type="match status" value="1"/>
</dbReference>
<feature type="region of interest" description="Disordered" evidence="11">
    <location>
        <begin position="1"/>
        <end position="62"/>
    </location>
</feature>
<reference evidence="13 14" key="1">
    <citation type="submission" date="2021-01" db="EMBL/GenBank/DDBJ databases">
        <title>Whole genome shotgun sequence of Microbispora corallina NBRC 16416.</title>
        <authorList>
            <person name="Komaki H."/>
            <person name="Tamura T."/>
        </authorList>
    </citation>
    <scope>NUCLEOTIDE SEQUENCE [LARGE SCALE GENOMIC DNA]</scope>
    <source>
        <strain evidence="13 14">NBRC 16416</strain>
    </source>
</reference>
<accession>A0ABQ4FYC6</accession>
<evidence type="ECO:0000256" key="1">
    <source>
        <dbReference type="ARBA" id="ARBA00001962"/>
    </source>
</evidence>
<dbReference type="Gene3D" id="2.102.10.10">
    <property type="entry name" value="Rieske [2Fe-2S] iron-sulphur domain"/>
    <property type="match status" value="1"/>
</dbReference>
<name>A0ABQ4FYC6_9ACTN</name>
<keyword evidence="2" id="KW-0001">2Fe-2S</keyword>
<evidence type="ECO:0000256" key="2">
    <source>
        <dbReference type="ARBA" id="ARBA00022714"/>
    </source>
</evidence>
<comment type="subunit">
    <text evidence="10">Homotrimer. The two-component system 3-ketosteroid-9-alpha-monooxygenase is composed of an oxygenase component KshA and a reductase component KshB.</text>
</comment>
<keyword evidence="14" id="KW-1185">Reference proteome</keyword>
<evidence type="ECO:0000256" key="6">
    <source>
        <dbReference type="ARBA" id="ARBA00023004"/>
    </source>
</evidence>
<dbReference type="Pfam" id="PF00355">
    <property type="entry name" value="Rieske"/>
    <property type="match status" value="1"/>
</dbReference>
<comment type="cofactor">
    <cofactor evidence="1">
        <name>Fe cation</name>
        <dbReference type="ChEBI" id="CHEBI:24875"/>
    </cofactor>
</comment>
<evidence type="ECO:0000256" key="8">
    <source>
        <dbReference type="ARBA" id="ARBA00023221"/>
    </source>
</evidence>
<dbReference type="InterPro" id="IPR045605">
    <property type="entry name" value="KshA-like_C"/>
</dbReference>
<dbReference type="Gene3D" id="3.90.380.10">
    <property type="entry name" value="Naphthalene 1,2-dioxygenase Alpha Subunit, Chain A, domain 1"/>
    <property type="match status" value="1"/>
</dbReference>
<dbReference type="InterPro" id="IPR017941">
    <property type="entry name" value="Rieske_2Fe-2S"/>
</dbReference>
<keyword evidence="7" id="KW-0411">Iron-sulfur</keyword>
<dbReference type="Pfam" id="PF19298">
    <property type="entry name" value="KshA_C"/>
    <property type="match status" value="1"/>
</dbReference>
<dbReference type="InterPro" id="IPR050584">
    <property type="entry name" value="Cholesterol_7-desaturase"/>
</dbReference>
<evidence type="ECO:0000259" key="12">
    <source>
        <dbReference type="PROSITE" id="PS51296"/>
    </source>
</evidence>
<evidence type="ECO:0000256" key="9">
    <source>
        <dbReference type="ARBA" id="ARBA00030944"/>
    </source>
</evidence>
<comment type="caution">
    <text evidence="13">The sequence shown here is derived from an EMBL/GenBank/DDBJ whole genome shotgun (WGS) entry which is preliminary data.</text>
</comment>
<dbReference type="Proteomes" id="UP000603904">
    <property type="component" value="Unassembled WGS sequence"/>
</dbReference>
<keyword evidence="6" id="KW-0408">Iron</keyword>
<dbReference type="PROSITE" id="PS51296">
    <property type="entry name" value="RIESKE"/>
    <property type="match status" value="1"/>
</dbReference>
<feature type="compositionally biased region" description="Low complexity" evidence="11">
    <location>
        <begin position="38"/>
        <end position="48"/>
    </location>
</feature>
<organism evidence="13 14">
    <name type="scientific">Microbispora corallina</name>
    <dbReference type="NCBI Taxonomy" id="83302"/>
    <lineage>
        <taxon>Bacteria</taxon>
        <taxon>Bacillati</taxon>
        <taxon>Actinomycetota</taxon>
        <taxon>Actinomycetes</taxon>
        <taxon>Streptosporangiales</taxon>
        <taxon>Streptosporangiaceae</taxon>
        <taxon>Microbispora</taxon>
    </lineage>
</organism>
<evidence type="ECO:0000256" key="5">
    <source>
        <dbReference type="ARBA" id="ARBA00023002"/>
    </source>
</evidence>
<dbReference type="SUPFAM" id="SSF55961">
    <property type="entry name" value="Bet v1-like"/>
    <property type="match status" value="1"/>
</dbReference>
<evidence type="ECO:0000256" key="4">
    <source>
        <dbReference type="ARBA" id="ARBA00022963"/>
    </source>
</evidence>
<evidence type="ECO:0000256" key="10">
    <source>
        <dbReference type="ARBA" id="ARBA00046982"/>
    </source>
</evidence>
<evidence type="ECO:0000313" key="14">
    <source>
        <dbReference type="Proteomes" id="UP000603904"/>
    </source>
</evidence>
<keyword evidence="5" id="KW-0560">Oxidoreductase</keyword>
<sequence>MGPLRSSVLGSSGVRLPGAGGRRSPPGTDGAPGGPAAAGGIPATGTRGPRPDRPAYRCAGGNAPAKGRVEVTAVDAERGGVRAIGAEAAPTRFARGWHCLGLSERFRDGRPHAVDAFGQRLVVFESGDGRLNVLDAYCRHMGGNLAEGTVKGDEIACPFHDWRWGGDGRCKRIPYARRVPLRARTASWTTLDQDGLLLVWNDPEGNPPPPEVAIPRIEGATRDDWTDWVWGETVVHANCREVIDNVVDMAHFFYVHYSFPTYFKNIFEGHVATQVMKGVRRPDVRPPKAGEGGRVMTGNSSVASYHGPSFMIDDLTYHYDTMDVECVLINCHYPIDANSFVLQSGIIVRRGEGMEGTAADETATKLAAFIAMGFEQDVRIWKSKTRIDNPLLCEEDGPVYQLRRWYEQFYVDVADVRPEMVERFEFELDTSRTTEAWQAEVEANIARRAAAGRPA</sequence>
<keyword evidence="8" id="KW-0443">Lipid metabolism</keyword>
<gene>
    <name evidence="13" type="ORF">Mco01_28230</name>
</gene>
<evidence type="ECO:0000256" key="11">
    <source>
        <dbReference type="SAM" id="MobiDB-lite"/>
    </source>
</evidence>
<keyword evidence="3" id="KW-0479">Metal-binding</keyword>
<dbReference type="InterPro" id="IPR036922">
    <property type="entry name" value="Rieske_2Fe-2S_sf"/>
</dbReference>
<dbReference type="EMBL" id="BOOC01000011">
    <property type="protein sequence ID" value="GIH39823.1"/>
    <property type="molecule type" value="Genomic_DNA"/>
</dbReference>
<dbReference type="SUPFAM" id="SSF50022">
    <property type="entry name" value="ISP domain"/>
    <property type="match status" value="1"/>
</dbReference>
<feature type="domain" description="Rieske" evidence="12">
    <location>
        <begin position="97"/>
        <end position="199"/>
    </location>
</feature>
<evidence type="ECO:0000256" key="3">
    <source>
        <dbReference type="ARBA" id="ARBA00022723"/>
    </source>
</evidence>
<evidence type="ECO:0000313" key="13">
    <source>
        <dbReference type="EMBL" id="GIH39823.1"/>
    </source>
</evidence>
<keyword evidence="8" id="KW-0753">Steroid metabolism</keyword>
<keyword evidence="4" id="KW-0442">Lipid degradation</keyword>
<proteinExistence type="predicted"/>
<dbReference type="PANTHER" id="PTHR21266">
    <property type="entry name" value="IRON-SULFUR DOMAIN CONTAINING PROTEIN"/>
    <property type="match status" value="1"/>
</dbReference>
<evidence type="ECO:0000256" key="7">
    <source>
        <dbReference type="ARBA" id="ARBA00023014"/>
    </source>
</evidence>